<evidence type="ECO:0000313" key="3">
    <source>
        <dbReference type="Proteomes" id="UP001224890"/>
    </source>
</evidence>
<sequence length="197" mass="21309">MCMGDLGMMGNAHVTGILSSQNSPENQAGVPGTDQPDLTHRIVDAKKERRTLALRKFSVPPGAGRTLKTSKNHTVAPASCGGSILGQHPGTPDCDPATYSRGGSRPSAWIPCCPRPAPSAQRESGATLARTRISDHHRPVSFSPTIGLHHARPPAIRSLSSSRRMMTQGERGFKRDIQENHSRFEHYQIDKTTITSV</sequence>
<feature type="compositionally biased region" description="Polar residues" evidence="1">
    <location>
        <begin position="17"/>
        <end position="26"/>
    </location>
</feature>
<name>A0AAJ0AKE2_9PEZI</name>
<organism evidence="2 3">
    <name type="scientific">Colletotrichum godetiae</name>
    <dbReference type="NCBI Taxonomy" id="1209918"/>
    <lineage>
        <taxon>Eukaryota</taxon>
        <taxon>Fungi</taxon>
        <taxon>Dikarya</taxon>
        <taxon>Ascomycota</taxon>
        <taxon>Pezizomycotina</taxon>
        <taxon>Sordariomycetes</taxon>
        <taxon>Hypocreomycetidae</taxon>
        <taxon>Glomerellales</taxon>
        <taxon>Glomerellaceae</taxon>
        <taxon>Colletotrichum</taxon>
        <taxon>Colletotrichum acutatum species complex</taxon>
    </lineage>
</organism>
<gene>
    <name evidence="2" type="ORF">BDP55DRAFT_155806</name>
</gene>
<evidence type="ECO:0000256" key="1">
    <source>
        <dbReference type="SAM" id="MobiDB-lite"/>
    </source>
</evidence>
<evidence type="ECO:0000313" key="2">
    <source>
        <dbReference type="EMBL" id="KAK1675492.1"/>
    </source>
</evidence>
<protein>
    <submittedName>
        <fullName evidence="2">Uncharacterized protein</fullName>
    </submittedName>
</protein>
<proteinExistence type="predicted"/>
<dbReference type="EMBL" id="JAHMHR010000021">
    <property type="protein sequence ID" value="KAK1675492.1"/>
    <property type="molecule type" value="Genomic_DNA"/>
</dbReference>
<comment type="caution">
    <text evidence="2">The sequence shown here is derived from an EMBL/GenBank/DDBJ whole genome shotgun (WGS) entry which is preliminary data.</text>
</comment>
<dbReference type="RefSeq" id="XP_060429495.1">
    <property type="nucleotide sequence ID" value="XM_060565635.1"/>
</dbReference>
<feature type="region of interest" description="Disordered" evidence="1">
    <location>
        <begin position="16"/>
        <end position="38"/>
    </location>
</feature>
<keyword evidence="3" id="KW-1185">Reference proteome</keyword>
<accession>A0AAJ0AKE2</accession>
<dbReference type="AlphaFoldDB" id="A0AAJ0AKE2"/>
<dbReference type="GeneID" id="85450161"/>
<reference evidence="2" key="1">
    <citation type="submission" date="2021-06" db="EMBL/GenBank/DDBJ databases">
        <title>Comparative genomics, transcriptomics and evolutionary studies reveal genomic signatures of adaptation to plant cell wall in hemibiotrophic fungi.</title>
        <authorList>
            <consortium name="DOE Joint Genome Institute"/>
            <person name="Baroncelli R."/>
            <person name="Diaz J.F."/>
            <person name="Benocci T."/>
            <person name="Peng M."/>
            <person name="Battaglia E."/>
            <person name="Haridas S."/>
            <person name="Andreopoulos W."/>
            <person name="Labutti K."/>
            <person name="Pangilinan J."/>
            <person name="Floch G.L."/>
            <person name="Makela M.R."/>
            <person name="Henrissat B."/>
            <person name="Grigoriev I.V."/>
            <person name="Crouch J.A."/>
            <person name="De Vries R.P."/>
            <person name="Sukno S.A."/>
            <person name="Thon M.R."/>
        </authorList>
    </citation>
    <scope>NUCLEOTIDE SEQUENCE</scope>
    <source>
        <strain evidence="2">CBS 193.32</strain>
    </source>
</reference>
<dbReference type="Proteomes" id="UP001224890">
    <property type="component" value="Unassembled WGS sequence"/>
</dbReference>